<dbReference type="RefSeq" id="WP_045276681.1">
    <property type="nucleotide sequence ID" value="NZ_BAAAUP010000003.1"/>
</dbReference>
<evidence type="ECO:0000313" key="1">
    <source>
        <dbReference type="EMBL" id="KJL38522.1"/>
    </source>
</evidence>
<accession>A0A0M2H2S0</accession>
<proteinExistence type="predicted"/>
<keyword evidence="2" id="KW-1185">Reference proteome</keyword>
<dbReference type="Gene3D" id="3.40.50.1820">
    <property type="entry name" value="alpha/beta hydrolase"/>
    <property type="match status" value="1"/>
</dbReference>
<dbReference type="Proteomes" id="UP000033956">
    <property type="component" value="Unassembled WGS sequence"/>
</dbReference>
<organism evidence="1 2">
    <name type="scientific">Microbacterium terrae</name>
    <dbReference type="NCBI Taxonomy" id="69369"/>
    <lineage>
        <taxon>Bacteria</taxon>
        <taxon>Bacillati</taxon>
        <taxon>Actinomycetota</taxon>
        <taxon>Actinomycetes</taxon>
        <taxon>Micrococcales</taxon>
        <taxon>Microbacteriaceae</taxon>
        <taxon>Microbacterium</taxon>
    </lineage>
</organism>
<comment type="caution">
    <text evidence="1">The sequence shown here is derived from an EMBL/GenBank/DDBJ whole genome shotgun (WGS) entry which is preliminary data.</text>
</comment>
<dbReference type="STRING" id="92835.RS81_02796"/>
<dbReference type="AlphaFoldDB" id="A0A0M2H2S0"/>
<sequence>MALLFLHGAGGYAEDRPLADAIAAELGESVDYPHFSAEDMAYTHQADSMRAALDAVGPSDLVAAHSFGASVLLRVLAERARPVPRRVVLLAMPDWSADGWDVAEYEFTGPPPLQQVSLHHCRDDAVVEFAHLALAAALLPDAAVHAHDAGGHQFDGLAPVIARDLRA</sequence>
<reference evidence="1 2" key="1">
    <citation type="submission" date="2015-02" db="EMBL/GenBank/DDBJ databases">
        <title>Draft genome sequences of ten Microbacterium spp. with emphasis on heavy metal contaminated environments.</title>
        <authorList>
            <person name="Corretto E."/>
        </authorList>
    </citation>
    <scope>NUCLEOTIDE SEQUENCE [LARGE SCALE GENOMIC DNA]</scope>
    <source>
        <strain evidence="1 2">DSM 12510</strain>
    </source>
</reference>
<evidence type="ECO:0000313" key="2">
    <source>
        <dbReference type="Proteomes" id="UP000033956"/>
    </source>
</evidence>
<dbReference type="EMBL" id="JYIZ01000055">
    <property type="protein sequence ID" value="KJL38522.1"/>
    <property type="molecule type" value="Genomic_DNA"/>
</dbReference>
<protein>
    <submittedName>
        <fullName evidence="1">Alpha/beta hydrolase family protein</fullName>
    </submittedName>
</protein>
<dbReference type="GO" id="GO:0016787">
    <property type="term" value="F:hydrolase activity"/>
    <property type="evidence" value="ECO:0007669"/>
    <property type="project" value="UniProtKB-KW"/>
</dbReference>
<gene>
    <name evidence="1" type="ORF">RS81_02796</name>
</gene>
<dbReference type="OrthoDB" id="8894777at2"/>
<dbReference type="InterPro" id="IPR029058">
    <property type="entry name" value="AB_hydrolase_fold"/>
</dbReference>
<dbReference type="PATRIC" id="fig|92835.4.peg.2832"/>
<dbReference type="SUPFAM" id="SSF53474">
    <property type="entry name" value="alpha/beta-Hydrolases"/>
    <property type="match status" value="1"/>
</dbReference>
<keyword evidence="1" id="KW-0378">Hydrolase</keyword>
<name>A0A0M2H2S0_9MICO</name>